<dbReference type="InterPro" id="IPR003598">
    <property type="entry name" value="Ig_sub2"/>
</dbReference>
<dbReference type="InterPro" id="IPR013106">
    <property type="entry name" value="Ig_V-set"/>
</dbReference>
<dbReference type="RefSeq" id="XP_006813577.1">
    <property type="nucleotide sequence ID" value="XM_006813514.1"/>
</dbReference>
<dbReference type="InterPro" id="IPR051275">
    <property type="entry name" value="Cell_adhesion_signaling"/>
</dbReference>
<dbReference type="InterPro" id="IPR007110">
    <property type="entry name" value="Ig-like_dom"/>
</dbReference>
<dbReference type="InterPro" id="IPR036179">
    <property type="entry name" value="Ig-like_dom_sf"/>
</dbReference>
<evidence type="ECO:0000256" key="4">
    <source>
        <dbReference type="ARBA" id="ARBA00023180"/>
    </source>
</evidence>
<name>A0ABM0M0N6_SACKO</name>
<dbReference type="PROSITE" id="PS50835">
    <property type="entry name" value="IG_LIKE"/>
    <property type="match status" value="3"/>
</dbReference>
<feature type="domain" description="Ig-like" evidence="7">
    <location>
        <begin position="135"/>
        <end position="218"/>
    </location>
</feature>
<evidence type="ECO:0000256" key="6">
    <source>
        <dbReference type="SAM" id="SignalP"/>
    </source>
</evidence>
<keyword evidence="8" id="KW-1185">Reference proteome</keyword>
<dbReference type="InterPro" id="IPR003599">
    <property type="entry name" value="Ig_sub"/>
</dbReference>
<gene>
    <name evidence="9" type="primary">LOC100373705</name>
</gene>
<organism evidence="8 9">
    <name type="scientific">Saccoglossus kowalevskii</name>
    <name type="common">Acorn worm</name>
    <dbReference type="NCBI Taxonomy" id="10224"/>
    <lineage>
        <taxon>Eukaryota</taxon>
        <taxon>Metazoa</taxon>
        <taxon>Hemichordata</taxon>
        <taxon>Enteropneusta</taxon>
        <taxon>Harrimaniidae</taxon>
        <taxon>Saccoglossus</taxon>
    </lineage>
</organism>
<keyword evidence="5" id="KW-0393">Immunoglobulin domain</keyword>
<keyword evidence="6" id="KW-0732">Signal</keyword>
<feature type="signal peptide" evidence="6">
    <location>
        <begin position="1"/>
        <end position="17"/>
    </location>
</feature>
<reference evidence="9" key="1">
    <citation type="submission" date="2025-08" db="UniProtKB">
        <authorList>
            <consortium name="RefSeq"/>
        </authorList>
    </citation>
    <scope>IDENTIFICATION</scope>
    <source>
        <tissue evidence="9">Testes</tissue>
    </source>
</reference>
<evidence type="ECO:0000256" key="5">
    <source>
        <dbReference type="ARBA" id="ARBA00023319"/>
    </source>
</evidence>
<proteinExistence type="predicted"/>
<evidence type="ECO:0000313" key="9">
    <source>
        <dbReference type="RefSeq" id="XP_006813577.1"/>
    </source>
</evidence>
<evidence type="ECO:0000256" key="1">
    <source>
        <dbReference type="ARBA" id="ARBA00004479"/>
    </source>
</evidence>
<dbReference type="Proteomes" id="UP000694865">
    <property type="component" value="Unplaced"/>
</dbReference>
<evidence type="ECO:0000256" key="3">
    <source>
        <dbReference type="ARBA" id="ARBA00023157"/>
    </source>
</evidence>
<protein>
    <submittedName>
        <fullName evidence="9">Neurotrimin-like</fullName>
    </submittedName>
</protein>
<keyword evidence="2" id="KW-0472">Membrane</keyword>
<keyword evidence="4" id="KW-0325">Glycoprotein</keyword>
<feature type="domain" description="Ig-like" evidence="7">
    <location>
        <begin position="18"/>
        <end position="127"/>
    </location>
</feature>
<comment type="subcellular location">
    <subcellularLocation>
        <location evidence="1">Membrane</location>
        <topology evidence="1">Single-pass type I membrane protein</topology>
    </subcellularLocation>
</comment>
<evidence type="ECO:0000259" key="7">
    <source>
        <dbReference type="PROSITE" id="PS50835"/>
    </source>
</evidence>
<evidence type="ECO:0000313" key="8">
    <source>
        <dbReference type="Proteomes" id="UP000694865"/>
    </source>
</evidence>
<dbReference type="PANTHER" id="PTHR11640:SF158">
    <property type="entry name" value="V-SET AND IMMUNOGLOBULIN DOMAIN-CONTAINING PROTEIN 10-LIKE 2"/>
    <property type="match status" value="1"/>
</dbReference>
<dbReference type="GeneID" id="100373705"/>
<dbReference type="Gene3D" id="2.60.40.10">
    <property type="entry name" value="Immunoglobulins"/>
    <property type="match status" value="2"/>
</dbReference>
<evidence type="ECO:0000256" key="2">
    <source>
        <dbReference type="ARBA" id="ARBA00023136"/>
    </source>
</evidence>
<dbReference type="Pfam" id="PF07686">
    <property type="entry name" value="V-set"/>
    <property type="match status" value="1"/>
</dbReference>
<feature type="domain" description="Ig-like" evidence="7">
    <location>
        <begin position="223"/>
        <end position="267"/>
    </location>
</feature>
<sequence>MHTVLLAISLLVVSVIGQRVEPFDKNITISNGNDVDLECVISGVADNQFLSWTRITETDGGSVTTDVIAFDEQLAYDGSDPDVPNSPARYSLIKTSTRYTLEIDDAKMEDEGKFECSISKTDQKQAVWLTVKTVPEIDPITGNFFAHENKTYELKCIASGSPKPSIVWSRPGDMLPSGEYLSHGSILELVNMSSSHRGVYQCAASNTEGSVKRTVEITMDHKPEVTVVKEVVLAWPGETASLTCLFEANPSASLTQWIKVDSGRTIK</sequence>
<dbReference type="PANTHER" id="PTHR11640">
    <property type="entry name" value="NEPHRIN"/>
    <property type="match status" value="1"/>
</dbReference>
<dbReference type="SMART" id="SM00409">
    <property type="entry name" value="IG"/>
    <property type="match status" value="2"/>
</dbReference>
<dbReference type="SMART" id="SM00408">
    <property type="entry name" value="IGc2"/>
    <property type="match status" value="2"/>
</dbReference>
<dbReference type="SUPFAM" id="SSF48726">
    <property type="entry name" value="Immunoglobulin"/>
    <property type="match status" value="3"/>
</dbReference>
<keyword evidence="3" id="KW-1015">Disulfide bond</keyword>
<dbReference type="Pfam" id="PF13927">
    <property type="entry name" value="Ig_3"/>
    <property type="match status" value="1"/>
</dbReference>
<dbReference type="InterPro" id="IPR013783">
    <property type="entry name" value="Ig-like_fold"/>
</dbReference>
<accession>A0ABM0M0N6</accession>
<feature type="chain" id="PRO_5045349656" evidence="6">
    <location>
        <begin position="18"/>
        <end position="267"/>
    </location>
</feature>